<protein>
    <submittedName>
        <fullName evidence="1">Uncharacterized protein</fullName>
    </submittedName>
</protein>
<name>A0A7V8JMF4_STEMA</name>
<evidence type="ECO:0000313" key="2">
    <source>
        <dbReference type="Proteomes" id="UP000487117"/>
    </source>
</evidence>
<proteinExistence type="predicted"/>
<dbReference type="Proteomes" id="UP000487117">
    <property type="component" value="Unassembled WGS sequence"/>
</dbReference>
<accession>A0A7V8JMF4</accession>
<comment type="caution">
    <text evidence="1">The sequence shown here is derived from an EMBL/GenBank/DDBJ whole genome shotgun (WGS) entry which is preliminary data.</text>
</comment>
<organism evidence="1 2">
    <name type="scientific">Stenotrophomonas maltophilia</name>
    <name type="common">Pseudomonas maltophilia</name>
    <name type="synonym">Xanthomonas maltophilia</name>
    <dbReference type="NCBI Taxonomy" id="40324"/>
    <lineage>
        <taxon>Bacteria</taxon>
        <taxon>Pseudomonadati</taxon>
        <taxon>Pseudomonadota</taxon>
        <taxon>Gammaproteobacteria</taxon>
        <taxon>Lysobacterales</taxon>
        <taxon>Lysobacteraceae</taxon>
        <taxon>Stenotrophomonas</taxon>
        <taxon>Stenotrophomonas maltophilia group</taxon>
    </lineage>
</organism>
<sequence length="233" mass="25313">MPSAQALAEAMEALLAPLAAEHARWPLHVVLDDRFARLWQVTPPPVLSLWSGAEDLRSLAAMRLQQLYGENPADWQIGADWQALRPFVATALPRATLAALQAVAERHALWLASTRPYLLAAWDGSQRQRQRGQWLGLVHDGQLGLVGAHGQHLRHVRWQPLPAQADATWLPRLLAREALLQGLPAPASVLLCGPAPPWLQQQEGCTWLPAPLPDPHASSAAPSLWLAAAGTAA</sequence>
<dbReference type="EMBL" id="WNDS01000002">
    <property type="protein sequence ID" value="KAF1016124.1"/>
    <property type="molecule type" value="Genomic_DNA"/>
</dbReference>
<evidence type="ECO:0000313" key="1">
    <source>
        <dbReference type="EMBL" id="KAF1016124.1"/>
    </source>
</evidence>
<dbReference type="AlphaFoldDB" id="A0A7V8JMF4"/>
<gene>
    <name evidence="1" type="ORF">GAK31_01608</name>
</gene>
<reference evidence="2" key="1">
    <citation type="journal article" date="2020" name="MBio">
        <title>Horizontal gene transfer to a defensive symbiont with a reduced genome amongst a multipartite beetle microbiome.</title>
        <authorList>
            <person name="Waterworth S.C."/>
            <person name="Florez L.V."/>
            <person name="Rees E.R."/>
            <person name="Hertweck C."/>
            <person name="Kaltenpoth M."/>
            <person name="Kwan J.C."/>
        </authorList>
    </citation>
    <scope>NUCLEOTIDE SEQUENCE [LARGE SCALE GENOMIC DNA]</scope>
</reference>